<dbReference type="SUPFAM" id="SSF81383">
    <property type="entry name" value="F-box domain"/>
    <property type="match status" value="1"/>
</dbReference>
<dbReference type="AlphaFoldDB" id="A0A3D8T363"/>
<accession>A0A3D8T363</accession>
<name>A0A3D8T363_9EURO</name>
<dbReference type="Pfam" id="PF00646">
    <property type="entry name" value="F-box"/>
    <property type="match status" value="1"/>
</dbReference>
<dbReference type="EMBL" id="PVWQ01000001">
    <property type="protein sequence ID" value="RDW92993.1"/>
    <property type="molecule type" value="Genomic_DNA"/>
</dbReference>
<gene>
    <name evidence="2" type="ORF">DSM5745_00315</name>
</gene>
<dbReference type="InterPro" id="IPR036047">
    <property type="entry name" value="F-box-like_dom_sf"/>
</dbReference>
<dbReference type="InterPro" id="IPR032675">
    <property type="entry name" value="LRR_dom_sf"/>
</dbReference>
<keyword evidence="3" id="KW-1185">Reference proteome</keyword>
<protein>
    <recommendedName>
        <fullName evidence="1">F-box domain-containing protein</fullName>
    </recommendedName>
</protein>
<dbReference type="SUPFAM" id="SSF52047">
    <property type="entry name" value="RNI-like"/>
    <property type="match status" value="1"/>
</dbReference>
<evidence type="ECO:0000259" key="1">
    <source>
        <dbReference type="Pfam" id="PF00646"/>
    </source>
</evidence>
<dbReference type="OrthoDB" id="5426109at2759"/>
<dbReference type="PANTHER" id="PTHR31639">
    <property type="entry name" value="F-BOX PROTEIN-LIKE"/>
    <property type="match status" value="1"/>
</dbReference>
<reference evidence="2 3" key="1">
    <citation type="journal article" date="2018" name="IMA Fungus">
        <title>IMA Genome-F 9: Draft genome sequence of Annulohypoxylon stygium, Aspergillus mulundensis, Berkeleyomyces basicola (syn. Thielaviopsis basicola), Ceratocystis smalleyi, two Cercospora beticola strains, Coleophoma cylindrospora, Fusarium fracticaudum, Phialophora cf. hyalina, and Morchella septimelata.</title>
        <authorList>
            <person name="Wingfield B.D."/>
            <person name="Bills G.F."/>
            <person name="Dong Y."/>
            <person name="Huang W."/>
            <person name="Nel W.J."/>
            <person name="Swalarsk-Parry B.S."/>
            <person name="Vaghefi N."/>
            <person name="Wilken P.M."/>
            <person name="An Z."/>
            <person name="de Beer Z.W."/>
            <person name="De Vos L."/>
            <person name="Chen L."/>
            <person name="Duong T.A."/>
            <person name="Gao Y."/>
            <person name="Hammerbacher A."/>
            <person name="Kikkert J.R."/>
            <person name="Li Y."/>
            <person name="Li H."/>
            <person name="Li K."/>
            <person name="Li Q."/>
            <person name="Liu X."/>
            <person name="Ma X."/>
            <person name="Naidoo K."/>
            <person name="Pethybridge S.J."/>
            <person name="Sun J."/>
            <person name="Steenkamp E.T."/>
            <person name="van der Nest M.A."/>
            <person name="van Wyk S."/>
            <person name="Wingfield M.J."/>
            <person name="Xiong C."/>
            <person name="Yue Q."/>
            <person name="Zhang X."/>
        </authorList>
    </citation>
    <scope>NUCLEOTIDE SEQUENCE [LARGE SCALE GENOMIC DNA]</scope>
    <source>
        <strain evidence="2 3">DSM 5745</strain>
    </source>
</reference>
<feature type="domain" description="F-box" evidence="1">
    <location>
        <begin position="11"/>
        <end position="41"/>
    </location>
</feature>
<sequence>MLEPTRNPLLLPEIICNVLSRLGPRELLQCACLNTTWNTLALPKLYEGTMYDMQFRTPDITSLNCLHVSSPERFARNLNFVKHLLIAPECPVRKQTFQAPSRIESLEYLRFLVRPDYAKRLLANCRGFKSLMIPFGIKAKHKATIYFELMLTESVEFLAIDDSYCRTLASVSFADPVNRFCGIRALTIYKSGTIFDVADMCAVINKCDLTVFHLEDSGEPEHMTIDHLTQVIQVLVNQKNLESLALVMPGLSDVFGAVVGKESPWPNLKVLQLGPRDKTVGEMNWTVRLPKLSKLESLFLAGINPLLSAVAHNAGLKDRLRSLHVTLFTFDDAKDIIDVLPGCKALQHLNLGELSVRPSILLSELFRHFPRLPGLECLVLDWSFHVDGIQQLATQCPLLKILKLTAAEFTISPDILRKMSPFCNLKTLKIYSLELDDPIELRRGEIFQQLVDEWRRVFPQIQHTPSVFMEVREEELEEHIREEERVGGFPPFSFENTRMLLGRMRNALGYRTCGDDSLEEILQCKLETEIVGWPVIPLWAYEFPQSYSFREGQ</sequence>
<evidence type="ECO:0000313" key="2">
    <source>
        <dbReference type="EMBL" id="RDW92993.1"/>
    </source>
</evidence>
<dbReference type="InterPro" id="IPR001810">
    <property type="entry name" value="F-box_dom"/>
</dbReference>
<dbReference type="Gene3D" id="3.80.10.10">
    <property type="entry name" value="Ribonuclease Inhibitor"/>
    <property type="match status" value="1"/>
</dbReference>
<dbReference type="PANTHER" id="PTHR31639:SF256">
    <property type="entry name" value="OS07G0242900 PROTEIN"/>
    <property type="match status" value="1"/>
</dbReference>
<evidence type="ECO:0000313" key="3">
    <source>
        <dbReference type="Proteomes" id="UP000256690"/>
    </source>
</evidence>
<dbReference type="GeneID" id="38110685"/>
<dbReference type="RefSeq" id="XP_026608176.1">
    <property type="nucleotide sequence ID" value="XM_026742331.1"/>
</dbReference>
<comment type="caution">
    <text evidence="2">The sequence shown here is derived from an EMBL/GenBank/DDBJ whole genome shotgun (WGS) entry which is preliminary data.</text>
</comment>
<dbReference type="Proteomes" id="UP000256690">
    <property type="component" value="Unassembled WGS sequence"/>
</dbReference>
<dbReference type="STRING" id="1810919.A0A3D8T363"/>
<proteinExistence type="predicted"/>
<organism evidence="2 3">
    <name type="scientific">Aspergillus mulundensis</name>
    <dbReference type="NCBI Taxonomy" id="1810919"/>
    <lineage>
        <taxon>Eukaryota</taxon>
        <taxon>Fungi</taxon>
        <taxon>Dikarya</taxon>
        <taxon>Ascomycota</taxon>
        <taxon>Pezizomycotina</taxon>
        <taxon>Eurotiomycetes</taxon>
        <taxon>Eurotiomycetidae</taxon>
        <taxon>Eurotiales</taxon>
        <taxon>Aspergillaceae</taxon>
        <taxon>Aspergillus</taxon>
        <taxon>Aspergillus subgen. Nidulantes</taxon>
    </lineage>
</organism>